<dbReference type="Proteomes" id="UP000645517">
    <property type="component" value="Unassembled WGS sequence"/>
</dbReference>
<evidence type="ECO:0000259" key="1">
    <source>
        <dbReference type="Pfam" id="PF18423"/>
    </source>
</evidence>
<accession>A0ABQ2JLE3</accession>
<dbReference type="Gene3D" id="2.20.25.270">
    <property type="match status" value="1"/>
</dbReference>
<dbReference type="EMBL" id="BMOR01000056">
    <property type="protein sequence ID" value="GGN48226.1"/>
    <property type="molecule type" value="Genomic_DNA"/>
</dbReference>
<protein>
    <submittedName>
        <fullName evidence="2">(2Fe-2S)-binding protein</fullName>
    </submittedName>
</protein>
<proteinExistence type="predicted"/>
<dbReference type="NCBIfam" id="NF047645">
    <property type="entry name" value="CopZ_Nterm_CC"/>
    <property type="match status" value="1"/>
</dbReference>
<comment type="caution">
    <text evidence="2">The sequence shown here is derived from an EMBL/GenBank/DDBJ whole genome shotgun (WGS) entry which is preliminary data.</text>
</comment>
<keyword evidence="3" id="KW-1185">Reference proteome</keyword>
<evidence type="ECO:0000313" key="3">
    <source>
        <dbReference type="Proteomes" id="UP000645517"/>
    </source>
</evidence>
<dbReference type="CDD" id="cd10141">
    <property type="entry name" value="CopZ-like_Fer2_BFD-like"/>
    <property type="match status" value="1"/>
</dbReference>
<name>A0ABQ2JLE3_9DEIO</name>
<dbReference type="Gene3D" id="1.10.10.1100">
    <property type="entry name" value="BFD-like [2Fe-2S]-binding domain"/>
    <property type="match status" value="1"/>
</dbReference>
<sequence length="157" mass="16767">MGMEPTCCVPNAQGQDVTSCPVSGTRGKGVPLITLKALLTPPALARLEPEDAFRLCPDPTCDVVYFSPTQTYRSRDLKVPVLQKDQAPEVPVCYCFGHTRADLTQAAVSDTADALDASIRAHVQAGRCGCEVNNPQGSCCLGNVVTFLRTLGSREQV</sequence>
<dbReference type="InterPro" id="IPR040890">
    <property type="entry name" value="Znf_CopZ"/>
</dbReference>
<evidence type="ECO:0000313" key="2">
    <source>
        <dbReference type="EMBL" id="GGN48226.1"/>
    </source>
</evidence>
<feature type="domain" description="CopZ zinc binding" evidence="1">
    <location>
        <begin position="19"/>
        <end position="78"/>
    </location>
</feature>
<reference evidence="3" key="1">
    <citation type="journal article" date="2019" name="Int. J. Syst. Evol. Microbiol.">
        <title>The Global Catalogue of Microorganisms (GCM) 10K type strain sequencing project: providing services to taxonomists for standard genome sequencing and annotation.</title>
        <authorList>
            <consortium name="The Broad Institute Genomics Platform"/>
            <consortium name="The Broad Institute Genome Sequencing Center for Infectious Disease"/>
            <person name="Wu L."/>
            <person name="Ma J."/>
        </authorList>
    </citation>
    <scope>NUCLEOTIDE SEQUENCE [LARGE SCALE GENOMIC DNA]</scope>
    <source>
        <strain evidence="3">JCM 16918</strain>
    </source>
</reference>
<dbReference type="Pfam" id="PF18423">
    <property type="entry name" value="zf_CopZ"/>
    <property type="match status" value="1"/>
</dbReference>
<gene>
    <name evidence="2" type="ORF">GCM10010842_40430</name>
</gene>
<organism evidence="2 3">
    <name type="scientific">Deinococcus daejeonensis</name>
    <dbReference type="NCBI Taxonomy" id="1007098"/>
    <lineage>
        <taxon>Bacteria</taxon>
        <taxon>Thermotogati</taxon>
        <taxon>Deinococcota</taxon>
        <taxon>Deinococci</taxon>
        <taxon>Deinococcales</taxon>
        <taxon>Deinococcaceae</taxon>
        <taxon>Deinococcus</taxon>
    </lineage>
</organism>
<dbReference type="InterPro" id="IPR041854">
    <property type="entry name" value="BFD-like_2Fe2S-bd_dom_sf"/>
</dbReference>